<evidence type="ECO:0000256" key="7">
    <source>
        <dbReference type="RuleBase" id="RU910716"/>
    </source>
</evidence>
<sequence length="519" mass="59293">MDFHQQKTEKDVDYSSERTGILKAVISKATYDTKMCPNKTLESIYSSKKHRQKMRRISQKVYAISPSTLQDFKQRITNVCTRASPEMLQNNSNQNENGSTTNGARGRTETAGHTSPGVLALFGRYSFPFLLASSVVKLSIYLNKLYQDSAAVGKYFTDRDINYCIVSAFCLFIPAILYIIYIVGAYVKDQEEAESKEVGTKVVHGLLLVPWQIKGRVEVLQFSAQRVCQKRPLTPDELEEKSHLERQAQALEFFEEFYAGLIQILLQLYIIIISLDGKVEYKALTGEIVASALTLMSMMAAVRRKDDGILTGFLSVVGWMSIMISRSVSIALATTVIQGWMILVCIMHAVVISSWVTYIAVKTYYEESPSINFTSKRKLALFFVIFSVFGLPSITYWPIMFELKKNKRPLIFLFILLLENVLFIAVWIVFKEKSVWVKHDFVLVFLAGGLYILGALFILFYICCKPKYTDQVVYHDMKACNADSFGMYFDFCDVAFKLARKQEIETRLKEVREHRLVPR</sequence>
<feature type="transmembrane region" description="Helical" evidence="7">
    <location>
        <begin position="257"/>
        <end position="275"/>
    </location>
</feature>
<proteinExistence type="inferred from homology"/>
<comment type="caution">
    <text evidence="9">The sequence shown here is derived from an EMBL/GenBank/DDBJ whole genome shotgun (WGS) entry which is preliminary data.</text>
</comment>
<keyword evidence="5 7" id="KW-1133">Transmembrane helix</keyword>
<comment type="subcellular location">
    <subcellularLocation>
        <location evidence="1">Cell membrane</location>
        <topology evidence="1">Multi-pass membrane protein</topology>
    </subcellularLocation>
    <subcellularLocation>
        <location evidence="7">Membrane</location>
        <topology evidence="7">Multi-pass membrane protein</topology>
    </subcellularLocation>
</comment>
<reference evidence="9 10" key="1">
    <citation type="submission" date="2021-06" db="EMBL/GenBank/DDBJ databases">
        <title>Caerostris extrusa draft genome.</title>
        <authorList>
            <person name="Kono N."/>
            <person name="Arakawa K."/>
        </authorList>
    </citation>
    <scope>NUCLEOTIDE SEQUENCE [LARGE SCALE GENOMIC DNA]</scope>
</reference>
<dbReference type="PANTHER" id="PTHR16024">
    <property type="entry name" value="XK-RELATED PROTEIN"/>
    <property type="match status" value="1"/>
</dbReference>
<keyword evidence="4 7" id="KW-0812">Transmembrane</keyword>
<organism evidence="9 10">
    <name type="scientific">Caerostris extrusa</name>
    <name type="common">Bark spider</name>
    <name type="synonym">Caerostris bankana</name>
    <dbReference type="NCBI Taxonomy" id="172846"/>
    <lineage>
        <taxon>Eukaryota</taxon>
        <taxon>Metazoa</taxon>
        <taxon>Ecdysozoa</taxon>
        <taxon>Arthropoda</taxon>
        <taxon>Chelicerata</taxon>
        <taxon>Arachnida</taxon>
        <taxon>Araneae</taxon>
        <taxon>Araneomorphae</taxon>
        <taxon>Entelegynae</taxon>
        <taxon>Araneoidea</taxon>
        <taxon>Araneidae</taxon>
        <taxon>Caerostris</taxon>
    </lineage>
</organism>
<feature type="transmembrane region" description="Helical" evidence="7">
    <location>
        <begin position="165"/>
        <end position="187"/>
    </location>
</feature>
<dbReference type="InterPro" id="IPR050895">
    <property type="entry name" value="XK-related_scramblase"/>
</dbReference>
<feature type="transmembrane region" description="Helical" evidence="7">
    <location>
        <begin position="339"/>
        <end position="358"/>
    </location>
</feature>
<dbReference type="Proteomes" id="UP001054945">
    <property type="component" value="Unassembled WGS sequence"/>
</dbReference>
<evidence type="ECO:0000313" key="9">
    <source>
        <dbReference type="EMBL" id="GIY49923.1"/>
    </source>
</evidence>
<feature type="compositionally biased region" description="Polar residues" evidence="8">
    <location>
        <begin position="85"/>
        <end position="103"/>
    </location>
</feature>
<gene>
    <name evidence="9" type="primary">AVEN_26764_1</name>
    <name evidence="9" type="ORF">CEXT_283641</name>
</gene>
<evidence type="ECO:0000256" key="4">
    <source>
        <dbReference type="ARBA" id="ARBA00022692"/>
    </source>
</evidence>
<evidence type="ECO:0000256" key="1">
    <source>
        <dbReference type="ARBA" id="ARBA00004651"/>
    </source>
</evidence>
<feature type="transmembrane region" description="Helical" evidence="7">
    <location>
        <begin position="411"/>
        <end position="430"/>
    </location>
</feature>
<dbReference type="GO" id="GO:0005886">
    <property type="term" value="C:plasma membrane"/>
    <property type="evidence" value="ECO:0007669"/>
    <property type="project" value="UniProtKB-SubCell"/>
</dbReference>
<comment type="similarity">
    <text evidence="2 7">Belongs to the XK family.</text>
</comment>
<dbReference type="EMBL" id="BPLR01011914">
    <property type="protein sequence ID" value="GIY49923.1"/>
    <property type="molecule type" value="Genomic_DNA"/>
</dbReference>
<feature type="region of interest" description="Disordered" evidence="8">
    <location>
        <begin position="85"/>
        <end position="111"/>
    </location>
</feature>
<evidence type="ECO:0000256" key="2">
    <source>
        <dbReference type="ARBA" id="ARBA00008789"/>
    </source>
</evidence>
<evidence type="ECO:0000256" key="5">
    <source>
        <dbReference type="ARBA" id="ARBA00022989"/>
    </source>
</evidence>
<keyword evidence="10" id="KW-1185">Reference proteome</keyword>
<dbReference type="InterPro" id="IPR018629">
    <property type="entry name" value="XK-rel"/>
</dbReference>
<evidence type="ECO:0000313" key="10">
    <source>
        <dbReference type="Proteomes" id="UP001054945"/>
    </source>
</evidence>
<keyword evidence="3" id="KW-1003">Cell membrane</keyword>
<dbReference type="AlphaFoldDB" id="A0AAV4TZ68"/>
<evidence type="ECO:0000256" key="8">
    <source>
        <dbReference type="SAM" id="MobiDB-lite"/>
    </source>
</evidence>
<protein>
    <recommendedName>
        <fullName evidence="7">XK-related protein</fullName>
    </recommendedName>
</protein>
<name>A0AAV4TZ68_CAEEX</name>
<dbReference type="Pfam" id="PF09815">
    <property type="entry name" value="XK-related"/>
    <property type="match status" value="1"/>
</dbReference>
<dbReference type="PANTHER" id="PTHR16024:SF28">
    <property type="entry name" value="XK-RELATED PROTEIN"/>
    <property type="match status" value="1"/>
</dbReference>
<evidence type="ECO:0000256" key="6">
    <source>
        <dbReference type="ARBA" id="ARBA00023136"/>
    </source>
</evidence>
<accession>A0AAV4TZ68</accession>
<evidence type="ECO:0000256" key="3">
    <source>
        <dbReference type="ARBA" id="ARBA00022475"/>
    </source>
</evidence>
<feature type="transmembrane region" description="Helical" evidence="7">
    <location>
        <begin position="309"/>
        <end position="333"/>
    </location>
</feature>
<feature type="transmembrane region" description="Helical" evidence="7">
    <location>
        <begin position="442"/>
        <end position="462"/>
    </location>
</feature>
<feature type="transmembrane region" description="Helical" evidence="7">
    <location>
        <begin position="379"/>
        <end position="399"/>
    </location>
</feature>
<keyword evidence="6 7" id="KW-0472">Membrane</keyword>